<dbReference type="EMBL" id="VLLE01000004">
    <property type="protein sequence ID" value="TWI81548.1"/>
    <property type="molecule type" value="Genomic_DNA"/>
</dbReference>
<dbReference type="InterPro" id="IPR008333">
    <property type="entry name" value="Cbr1-like_FAD-bd_dom"/>
</dbReference>
<dbReference type="RefSeq" id="WP_144886736.1">
    <property type="nucleotide sequence ID" value="NZ_VLLE01000004.1"/>
</dbReference>
<evidence type="ECO:0000259" key="10">
    <source>
        <dbReference type="PROSITE" id="PS51384"/>
    </source>
</evidence>
<dbReference type="InterPro" id="IPR017938">
    <property type="entry name" value="Riboflavin_synthase-like_b-brl"/>
</dbReference>
<dbReference type="InterPro" id="IPR001709">
    <property type="entry name" value="Flavoprot_Pyr_Nucl_cyt_Rdtase"/>
</dbReference>
<evidence type="ECO:0000256" key="5">
    <source>
        <dbReference type="ARBA" id="ARBA00022827"/>
    </source>
</evidence>
<dbReference type="InterPro" id="IPR001041">
    <property type="entry name" value="2Fe-2S_ferredoxin-type"/>
</dbReference>
<dbReference type="GO" id="GO:0050660">
    <property type="term" value="F:flavin adenine dinucleotide binding"/>
    <property type="evidence" value="ECO:0007669"/>
    <property type="project" value="TreeGrafter"/>
</dbReference>
<dbReference type="InterPro" id="IPR036010">
    <property type="entry name" value="2Fe-2S_ferredoxin-like_sf"/>
</dbReference>
<feature type="domain" description="2Fe-2S ferredoxin-type" evidence="9">
    <location>
        <begin position="268"/>
        <end position="360"/>
    </location>
</feature>
<dbReference type="InterPro" id="IPR017927">
    <property type="entry name" value="FAD-bd_FR_type"/>
</dbReference>
<dbReference type="PRINTS" id="PR00371">
    <property type="entry name" value="FPNCR"/>
</dbReference>
<keyword evidence="8" id="KW-0411">Iron-sulfur</keyword>
<dbReference type="InterPro" id="IPR012675">
    <property type="entry name" value="Beta-grasp_dom_sf"/>
</dbReference>
<dbReference type="PROSITE" id="PS51085">
    <property type="entry name" value="2FE2S_FER_2"/>
    <property type="match status" value="1"/>
</dbReference>
<evidence type="ECO:0000256" key="7">
    <source>
        <dbReference type="ARBA" id="ARBA00023004"/>
    </source>
</evidence>
<evidence type="ECO:0000256" key="8">
    <source>
        <dbReference type="ARBA" id="ARBA00023014"/>
    </source>
</evidence>
<evidence type="ECO:0000256" key="3">
    <source>
        <dbReference type="ARBA" id="ARBA00022714"/>
    </source>
</evidence>
<keyword evidence="3" id="KW-0001">2Fe-2S</keyword>
<dbReference type="Gene3D" id="3.40.50.80">
    <property type="entry name" value="Nucleotide-binding domain of ferredoxin-NADP reductase (FNR) module"/>
    <property type="match status" value="1"/>
</dbReference>
<evidence type="ECO:0000256" key="2">
    <source>
        <dbReference type="ARBA" id="ARBA00022630"/>
    </source>
</evidence>
<keyword evidence="6" id="KW-0560">Oxidoreductase</keyword>
<feature type="domain" description="FAD-binding FR-type" evidence="10">
    <location>
        <begin position="3"/>
        <end position="107"/>
    </location>
</feature>
<dbReference type="InterPro" id="IPR001433">
    <property type="entry name" value="OxRdtase_FAD/NAD-bd"/>
</dbReference>
<keyword evidence="2" id="KW-0285">Flavoprotein</keyword>
<dbReference type="AlphaFoldDB" id="A0A562SK53"/>
<keyword evidence="12" id="KW-1185">Reference proteome</keyword>
<dbReference type="GO" id="GO:0010124">
    <property type="term" value="P:phenylacetate catabolic process"/>
    <property type="evidence" value="ECO:0007669"/>
    <property type="project" value="InterPro"/>
</dbReference>
<evidence type="ECO:0000256" key="1">
    <source>
        <dbReference type="ARBA" id="ARBA00001974"/>
    </source>
</evidence>
<dbReference type="PROSITE" id="PS51384">
    <property type="entry name" value="FAD_FR"/>
    <property type="match status" value="1"/>
</dbReference>
<dbReference type="Proteomes" id="UP000316167">
    <property type="component" value="Unassembled WGS sequence"/>
</dbReference>
<accession>A0A562SK53</accession>
<dbReference type="SUPFAM" id="SSF52343">
    <property type="entry name" value="Ferredoxin reductase-like, C-terminal NADP-linked domain"/>
    <property type="match status" value="1"/>
</dbReference>
<dbReference type="Pfam" id="PF00175">
    <property type="entry name" value="NAD_binding_1"/>
    <property type="match status" value="1"/>
</dbReference>
<dbReference type="OrthoDB" id="9789468at2"/>
<evidence type="ECO:0000256" key="6">
    <source>
        <dbReference type="ARBA" id="ARBA00023002"/>
    </source>
</evidence>
<dbReference type="PANTHER" id="PTHR47354:SF8">
    <property type="entry name" value="1,2-PHENYLACETYL-COA EPOXIDASE, SUBUNIT E"/>
    <property type="match status" value="1"/>
</dbReference>
<proteinExistence type="predicted"/>
<evidence type="ECO:0000313" key="11">
    <source>
        <dbReference type="EMBL" id="TWI81548.1"/>
    </source>
</evidence>
<gene>
    <name evidence="11" type="ORF">IQ13_2566</name>
</gene>
<dbReference type="Gene3D" id="3.10.20.30">
    <property type="match status" value="1"/>
</dbReference>
<dbReference type="Gene3D" id="2.40.30.10">
    <property type="entry name" value="Translation factors"/>
    <property type="match status" value="1"/>
</dbReference>
<dbReference type="Pfam" id="PF00111">
    <property type="entry name" value="Fer2"/>
    <property type="match status" value="1"/>
</dbReference>
<dbReference type="CDD" id="cd06214">
    <property type="entry name" value="PA_degradation_oxidoreductase_like"/>
    <property type="match status" value="1"/>
</dbReference>
<comment type="cofactor">
    <cofactor evidence="1">
        <name>FAD</name>
        <dbReference type="ChEBI" id="CHEBI:57692"/>
    </cofactor>
</comment>
<sequence>MSIHFHQLAVKEVKQETADCVSILFRVPEELQETFQFTQGQSLTMRTTINGEEVRRTYSICSSPQDQQLRVAVKKVKGGAFSVFANEQLRAGDVLEVMPPIGRFYTTLNAGNKKHYVAFAAGSGITPLLSIIKTTLAVEPQSSFTLVYGNRNRSSIIFFEELEGLKNKYIDRFNLLHILSREKTDSDVNFGRITSDKCTDIFSKLVDITTVDEFFICGPEEMIFTVKAFLESQQVDEKKIHFELFTTPGQSKKYEVRSAKFEAEGPQSNITVRLDGRSFDFTIPLNSDTTILDAAMQQGADVPYACKGGVCCTCKAKLLEGEVKMDVHWGLEQEEIEQGFILTCQAHPLTANVAVDFDVK</sequence>
<comment type="caution">
    <text evidence="11">The sequence shown here is derived from an EMBL/GenBank/DDBJ whole genome shotgun (WGS) entry which is preliminary data.</text>
</comment>
<evidence type="ECO:0000256" key="4">
    <source>
        <dbReference type="ARBA" id="ARBA00022723"/>
    </source>
</evidence>
<evidence type="ECO:0000313" key="12">
    <source>
        <dbReference type="Proteomes" id="UP000316167"/>
    </source>
</evidence>
<keyword evidence="4" id="KW-0479">Metal-binding</keyword>
<protein>
    <submittedName>
        <fullName evidence="11">Ring-1,2-phenylacetyl-CoA epoxidase subunit PaaE</fullName>
    </submittedName>
</protein>
<reference evidence="11 12" key="1">
    <citation type="journal article" date="2015" name="Stand. Genomic Sci.">
        <title>Genomic Encyclopedia of Bacterial and Archaeal Type Strains, Phase III: the genomes of soil and plant-associated and newly described type strains.</title>
        <authorList>
            <person name="Whitman W.B."/>
            <person name="Woyke T."/>
            <person name="Klenk H.P."/>
            <person name="Zhou Y."/>
            <person name="Lilburn T.G."/>
            <person name="Beck B.J."/>
            <person name="De Vos P."/>
            <person name="Vandamme P."/>
            <person name="Eisen J.A."/>
            <person name="Garrity G."/>
            <person name="Hugenholtz P."/>
            <person name="Kyrpides N.C."/>
        </authorList>
    </citation>
    <scope>NUCLEOTIDE SEQUENCE [LARGE SCALE GENOMIC DNA]</scope>
    <source>
        <strain evidence="11 12">CGMCC 1.7271</strain>
    </source>
</reference>
<dbReference type="PRINTS" id="PR00406">
    <property type="entry name" value="CYTB5RDTASE"/>
</dbReference>
<dbReference type="GO" id="GO:0051537">
    <property type="term" value="F:2 iron, 2 sulfur cluster binding"/>
    <property type="evidence" value="ECO:0007669"/>
    <property type="project" value="UniProtKB-KW"/>
</dbReference>
<dbReference type="Pfam" id="PF00970">
    <property type="entry name" value="FAD_binding_6"/>
    <property type="match status" value="1"/>
</dbReference>
<dbReference type="SUPFAM" id="SSF54292">
    <property type="entry name" value="2Fe-2S ferredoxin-like"/>
    <property type="match status" value="1"/>
</dbReference>
<dbReference type="PANTHER" id="PTHR47354">
    <property type="entry name" value="NADH OXIDOREDUCTASE HCR"/>
    <property type="match status" value="1"/>
</dbReference>
<dbReference type="GO" id="GO:0046872">
    <property type="term" value="F:metal ion binding"/>
    <property type="evidence" value="ECO:0007669"/>
    <property type="project" value="UniProtKB-KW"/>
</dbReference>
<name>A0A562SK53_9BACT</name>
<organism evidence="11 12">
    <name type="scientific">Lacibacter cauensis</name>
    <dbReference type="NCBI Taxonomy" id="510947"/>
    <lineage>
        <taxon>Bacteria</taxon>
        <taxon>Pseudomonadati</taxon>
        <taxon>Bacteroidota</taxon>
        <taxon>Chitinophagia</taxon>
        <taxon>Chitinophagales</taxon>
        <taxon>Chitinophagaceae</taxon>
        <taxon>Lacibacter</taxon>
    </lineage>
</organism>
<keyword evidence="7" id="KW-0408">Iron</keyword>
<dbReference type="InterPro" id="IPR011884">
    <property type="entry name" value="PaaE"/>
</dbReference>
<dbReference type="InterPro" id="IPR050415">
    <property type="entry name" value="MRET"/>
</dbReference>
<evidence type="ECO:0000259" key="9">
    <source>
        <dbReference type="PROSITE" id="PS51085"/>
    </source>
</evidence>
<dbReference type="InterPro" id="IPR039261">
    <property type="entry name" value="FNR_nucleotide-bd"/>
</dbReference>
<dbReference type="CDD" id="cd00207">
    <property type="entry name" value="fer2"/>
    <property type="match status" value="1"/>
</dbReference>
<dbReference type="GO" id="GO:0016491">
    <property type="term" value="F:oxidoreductase activity"/>
    <property type="evidence" value="ECO:0007669"/>
    <property type="project" value="UniProtKB-KW"/>
</dbReference>
<dbReference type="SUPFAM" id="SSF63380">
    <property type="entry name" value="Riboflavin synthase domain-like"/>
    <property type="match status" value="1"/>
</dbReference>
<keyword evidence="5" id="KW-0274">FAD</keyword>
<dbReference type="NCBIfam" id="TIGR02160">
    <property type="entry name" value="PA_CoA_Oxy5"/>
    <property type="match status" value="1"/>
</dbReference>